<dbReference type="PANTHER" id="PTHR31956">
    <property type="entry name" value="NON-SPECIFIC PHOSPHOLIPASE C4-RELATED"/>
    <property type="match status" value="1"/>
</dbReference>
<dbReference type="AlphaFoldDB" id="A0A1C2I8M1"/>
<protein>
    <recommendedName>
        <fullName evidence="2">phospholipase C</fullName>
        <ecNumber evidence="2">3.1.4.3</ecNumber>
    </recommendedName>
</protein>
<dbReference type="GO" id="GO:0034480">
    <property type="term" value="F:phosphatidylcholine phospholipase C activity"/>
    <property type="evidence" value="ECO:0007669"/>
    <property type="project" value="UniProtKB-EC"/>
</dbReference>
<name>A0A1C2I8M1_ACITH</name>
<evidence type="ECO:0000313" key="4">
    <source>
        <dbReference type="EMBL" id="OCX72344.1"/>
    </source>
</evidence>
<dbReference type="RefSeq" id="WP_024895322.1">
    <property type="nucleotide sequence ID" value="NZ_LWRY01000111.1"/>
</dbReference>
<comment type="similarity">
    <text evidence="1">Belongs to the bacterial phospholipase C family.</text>
</comment>
<organism evidence="4 7">
    <name type="scientific">Acidithiobacillus thiooxidans</name>
    <name type="common">Thiobacillus thiooxidans</name>
    <dbReference type="NCBI Taxonomy" id="930"/>
    <lineage>
        <taxon>Bacteria</taxon>
        <taxon>Pseudomonadati</taxon>
        <taxon>Pseudomonadota</taxon>
        <taxon>Acidithiobacillia</taxon>
        <taxon>Acidithiobacillales</taxon>
        <taxon>Acidithiobacillaceae</taxon>
        <taxon>Acidithiobacillus</taxon>
    </lineage>
</organism>
<dbReference type="EMBL" id="LWRY01000111">
    <property type="protein sequence ID" value="OCX72344.1"/>
    <property type="molecule type" value="Genomic_DNA"/>
</dbReference>
<dbReference type="Gene3D" id="3.40.720.10">
    <property type="entry name" value="Alkaline Phosphatase, subunit A"/>
    <property type="match status" value="2"/>
</dbReference>
<dbReference type="CDD" id="cd16013">
    <property type="entry name" value="AcpA"/>
    <property type="match status" value="1"/>
</dbReference>
<dbReference type="EC" id="3.1.4.3" evidence="2"/>
<evidence type="ECO:0000256" key="2">
    <source>
        <dbReference type="ARBA" id="ARBA00012018"/>
    </source>
</evidence>
<dbReference type="Pfam" id="PF04185">
    <property type="entry name" value="Phosphoesterase"/>
    <property type="match status" value="1"/>
</dbReference>
<keyword evidence="3" id="KW-0378">Hydrolase</keyword>
<dbReference type="InterPro" id="IPR017850">
    <property type="entry name" value="Alkaline_phosphatase_core_sf"/>
</dbReference>
<dbReference type="InterPro" id="IPR019546">
    <property type="entry name" value="TAT_signal_bac_arc"/>
</dbReference>
<dbReference type="Proteomes" id="UP000095008">
    <property type="component" value="Unassembled WGS sequence"/>
</dbReference>
<dbReference type="InterPro" id="IPR006311">
    <property type="entry name" value="TAT_signal"/>
</dbReference>
<dbReference type="NCBIfam" id="TIGR01409">
    <property type="entry name" value="TAT_signal_seq"/>
    <property type="match status" value="1"/>
</dbReference>
<dbReference type="PROSITE" id="PS51318">
    <property type="entry name" value="TAT"/>
    <property type="match status" value="1"/>
</dbReference>
<evidence type="ECO:0000313" key="6">
    <source>
        <dbReference type="Proteomes" id="UP000094893"/>
    </source>
</evidence>
<dbReference type="PANTHER" id="PTHR31956:SF1">
    <property type="entry name" value="NON-SPECIFIC PHOSPHOLIPASE C1"/>
    <property type="match status" value="1"/>
</dbReference>
<accession>A0A1C2I8M1</accession>
<dbReference type="EMBL" id="LWSA01000061">
    <property type="protein sequence ID" value="OCX74771.1"/>
    <property type="molecule type" value="Genomic_DNA"/>
</dbReference>
<keyword evidence="7" id="KW-1185">Reference proteome</keyword>
<evidence type="ECO:0000313" key="7">
    <source>
        <dbReference type="Proteomes" id="UP000095008"/>
    </source>
</evidence>
<evidence type="ECO:0000313" key="5">
    <source>
        <dbReference type="EMBL" id="OCX74771.1"/>
    </source>
</evidence>
<gene>
    <name evidence="4" type="ORF">A6M23_09820</name>
    <name evidence="5" type="ORF">A6P07_05070</name>
</gene>
<comment type="caution">
    <text evidence="4">The sequence shown here is derived from an EMBL/GenBank/DDBJ whole genome shotgun (WGS) entry which is preliminary data.</text>
</comment>
<evidence type="ECO:0000256" key="1">
    <source>
        <dbReference type="ARBA" id="ARBA00009717"/>
    </source>
</evidence>
<evidence type="ECO:0000256" key="3">
    <source>
        <dbReference type="ARBA" id="ARBA00022801"/>
    </source>
</evidence>
<reference evidence="4 6" key="1">
    <citation type="journal article" date="2016" name="Int. J. Mol. Sci.">
        <title>Comparative genomics of the extreme acidophile Acidithiobacillus thiooxidans reveals intraspecific divergence and niche adaptation.</title>
        <authorList>
            <person name="Zhang X."/>
            <person name="Feng X."/>
            <person name="Tao J."/>
            <person name="Ma L."/>
            <person name="Xiao Y."/>
            <person name="Liang Y."/>
            <person name="Liu X."/>
            <person name="Yin H."/>
        </authorList>
    </citation>
    <scope>NUCLEOTIDE SEQUENCE [LARGE SCALE GENOMIC DNA]</scope>
    <source>
        <strain evidence="5 6">A02</strain>
        <strain evidence="4">DXS-W</strain>
    </source>
</reference>
<sequence>MGKVTRRQFLKGAGLAAGSLAAPSIMGFTAGKEVSEIQHMRSKIEHVVVIFQENRSFDHYFGTFMPKNGQTVSNLLDGDGKISQRFYGIQKNAAGIPYTNLPIADEETSFQSVEIGNFPFHLSPYIPATARTPWLNYDNRFFRTKAAVNGGKMDGFVSIALGREAKFDRNEILKMTAEQLRFRLSRPTGSVIGYYTEQDIPFYHQAAHNFVLFDRFYEAIYGGSLGNALYLVSGRSAVNPGISENHVAPLFPQSGLDDNAIFNLPYDHNRILVHDLPPVQGPTRCDQEEDLRMSPPPEAQNYDNIGDRLNQAKVSWAWYNENWDRVKMYANKSGLGPGQGSAIVDTSQLYVAHHNPFQYYPRWKEYVRDGHMRDSNDFLGDARQGNLPALSFIKAAGSHDEHPGHSSPTHGMNWAEQLIRSVANGPAWDKTAIFITYDEAGGFWDSVPPVNVDEYGLGERIPALLISPYARQGYVDHHVASTASILKFVETKFGLRPLTHRDRDAYDMMNAFNWSKKPREFDL</sequence>
<dbReference type="Proteomes" id="UP000094893">
    <property type="component" value="Unassembled WGS sequence"/>
</dbReference>
<proteinExistence type="inferred from homology"/>
<dbReference type="InterPro" id="IPR007312">
    <property type="entry name" value="Phosphoesterase"/>
</dbReference>
<dbReference type="OrthoDB" id="9770871at2"/>